<dbReference type="Gene3D" id="2.70.170.10">
    <property type="entry name" value="Neurotransmitter-gated ion-channel ligand-binding domain"/>
    <property type="match status" value="1"/>
</dbReference>
<proteinExistence type="inferred from homology"/>
<evidence type="ECO:0000313" key="23">
    <source>
        <dbReference type="Ensembl" id="ENSLACP00000001065.1"/>
    </source>
</evidence>
<name>H2ZUJ4_LATCH</name>
<evidence type="ECO:0000256" key="19">
    <source>
        <dbReference type="ARBA" id="ARBA00037540"/>
    </source>
</evidence>
<evidence type="ECO:0000256" key="7">
    <source>
        <dbReference type="ARBA" id="ARBA00023065"/>
    </source>
</evidence>
<dbReference type="Pfam" id="PF02931">
    <property type="entry name" value="Neur_chan_LBD"/>
    <property type="match status" value="1"/>
</dbReference>
<dbReference type="GO" id="GO:0045211">
    <property type="term" value="C:postsynaptic membrane"/>
    <property type="evidence" value="ECO:0007669"/>
    <property type="project" value="UniProtKB-SubCell"/>
</dbReference>
<dbReference type="EMBL" id="AFYH01262002">
    <property type="status" value="NOT_ANNOTATED_CDS"/>
    <property type="molecule type" value="Genomic_DNA"/>
</dbReference>
<keyword evidence="5 20" id="KW-1133">Transmembrane helix</keyword>
<dbReference type="InterPro" id="IPR049944">
    <property type="entry name" value="LGIC_TM_5-HT3"/>
</dbReference>
<keyword evidence="2" id="KW-1003">Cell membrane</keyword>
<dbReference type="AlphaFoldDB" id="H2ZUJ4"/>
<keyword evidence="24" id="KW-1185">Reference proteome</keyword>
<dbReference type="InterPro" id="IPR006201">
    <property type="entry name" value="Neur_channel"/>
</dbReference>
<comment type="catalytic activity">
    <reaction evidence="16">
        <text>K(+)(in) = K(+)(out)</text>
        <dbReference type="Rhea" id="RHEA:29463"/>
        <dbReference type="ChEBI" id="CHEBI:29103"/>
    </reaction>
</comment>
<feature type="transmembrane region" description="Helical" evidence="20">
    <location>
        <begin position="297"/>
        <end position="326"/>
    </location>
</feature>
<evidence type="ECO:0000256" key="13">
    <source>
        <dbReference type="ARBA" id="ARBA00023286"/>
    </source>
</evidence>
<evidence type="ECO:0000256" key="10">
    <source>
        <dbReference type="ARBA" id="ARBA00023170"/>
    </source>
</evidence>
<dbReference type="Gene3D" id="1.20.58.390">
    <property type="entry name" value="Neurotransmitter-gated ion-channel transmembrane domain"/>
    <property type="match status" value="2"/>
</dbReference>
<evidence type="ECO:0000256" key="6">
    <source>
        <dbReference type="ARBA" id="ARBA00023018"/>
    </source>
</evidence>
<feature type="transmembrane region" description="Helical" evidence="20">
    <location>
        <begin position="268"/>
        <end position="285"/>
    </location>
</feature>
<keyword evidence="4" id="KW-0732">Signal</keyword>
<evidence type="ECO:0000259" key="21">
    <source>
        <dbReference type="Pfam" id="PF02931"/>
    </source>
</evidence>
<dbReference type="PROSITE" id="PS00236">
    <property type="entry name" value="NEUROTR_ION_CHANNEL"/>
    <property type="match status" value="1"/>
</dbReference>
<dbReference type="CDD" id="cd19063">
    <property type="entry name" value="LGIC_TM_5-HT3"/>
    <property type="match status" value="1"/>
</dbReference>
<organism evidence="23 24">
    <name type="scientific">Latimeria chalumnae</name>
    <name type="common">Coelacanth</name>
    <dbReference type="NCBI Taxonomy" id="7897"/>
    <lineage>
        <taxon>Eukaryota</taxon>
        <taxon>Metazoa</taxon>
        <taxon>Chordata</taxon>
        <taxon>Craniata</taxon>
        <taxon>Vertebrata</taxon>
        <taxon>Euteleostomi</taxon>
        <taxon>Coelacanthiformes</taxon>
        <taxon>Coelacanthidae</taxon>
        <taxon>Latimeria</taxon>
    </lineage>
</organism>
<keyword evidence="7 20" id="KW-0406">Ion transport</keyword>
<evidence type="ECO:0008006" key="25">
    <source>
        <dbReference type="Google" id="ProtNLM"/>
    </source>
</evidence>
<dbReference type="Ensembl" id="ENSLACT00000001075.1">
    <property type="protein sequence ID" value="ENSLACP00000001065.1"/>
    <property type="gene ID" value="ENSLACG00000000954.1"/>
</dbReference>
<keyword evidence="13" id="KW-1071">Ligand-gated ion channel</keyword>
<protein>
    <recommendedName>
        <fullName evidence="25">5-hydroxytryptamine receptor 3A</fullName>
    </recommendedName>
</protein>
<dbReference type="PANTHER" id="PTHR18945">
    <property type="entry name" value="NEUROTRANSMITTER GATED ION CHANNEL"/>
    <property type="match status" value="1"/>
</dbReference>
<sequence length="460" mass="52998">SIFKLYKVIIILADEMKTEKLCSQHDVIEYLNMTTSNPQLTNSHPSRNWKEPLVVKLDITVSSLINIDMKAELITALLWVRMTWKNDFLNWDPDNFCGISRVPVILSSLWIPDLFIYEITLKSDAPTNPYLYIFNNGTVFWGQPIRVVSTCIFNLYKFPFDIQTCSWTFSPYFLTTEDLIIEPMFNTSVVTETSIENVQSNAEWNLVGLEVRKQNLTLSYGTWAQVVFEVKVERIPILYVVNLIAPVILLVVVDISSMFIPIEGGERLGFKITIILGFSVLLLVLNDMLPHTSSIPILETGVFCMACMAIMIVSVVESIVISYLMYLSAIQSNVPKWLKIWVLERLASFLYFNITTPQMDQNLTVDSESKNAPWSGQVSVPLFHKVHLQENHLKSTETFLLRQLLSEVLLIRRRLELFQREEDIKSEWKSVAFVLDRLFFILYLIAVLIILITVLTVWMT</sequence>
<comment type="catalytic activity">
    <reaction evidence="18">
        <text>Ca(2+)(in) = Ca(2+)(out)</text>
        <dbReference type="Rhea" id="RHEA:29671"/>
        <dbReference type="ChEBI" id="CHEBI:29108"/>
    </reaction>
</comment>
<evidence type="ECO:0000256" key="15">
    <source>
        <dbReference type="ARBA" id="ARBA00034104"/>
    </source>
</evidence>
<dbReference type="EMBL" id="AFYH01262004">
    <property type="status" value="NOT_ANNOTATED_CDS"/>
    <property type="molecule type" value="Genomic_DNA"/>
</dbReference>
<evidence type="ECO:0000256" key="2">
    <source>
        <dbReference type="ARBA" id="ARBA00022475"/>
    </source>
</evidence>
<keyword evidence="11" id="KW-0325">Glycoprotein</keyword>
<dbReference type="InParanoid" id="H2ZUJ4"/>
<feature type="transmembrane region" description="Helical" evidence="20">
    <location>
        <begin position="438"/>
        <end position="459"/>
    </location>
</feature>
<accession>H2ZUJ4</accession>
<dbReference type="InterPro" id="IPR036734">
    <property type="entry name" value="Neur_chan_lig-bd_sf"/>
</dbReference>
<evidence type="ECO:0000256" key="11">
    <source>
        <dbReference type="ARBA" id="ARBA00023180"/>
    </source>
</evidence>
<comment type="function">
    <text evidence="19">Forms serotonin (5-hydroxytryptamine/5-HT3)-activated cation-selective channel complexes, which when activated cause fast, depolarizing responses in neurons.</text>
</comment>
<keyword evidence="1 20" id="KW-0813">Transport</keyword>
<evidence type="ECO:0000256" key="1">
    <source>
        <dbReference type="ARBA" id="ARBA00022448"/>
    </source>
</evidence>
<dbReference type="InterPro" id="IPR036719">
    <property type="entry name" value="Neuro-gated_channel_TM_sf"/>
</dbReference>
<dbReference type="SUPFAM" id="SSF90112">
    <property type="entry name" value="Neurotransmitter-gated ion-channel transmembrane pore"/>
    <property type="match status" value="1"/>
</dbReference>
<feature type="domain" description="Neurotransmitter-gated ion-channel transmembrane" evidence="22">
    <location>
        <begin position="243"/>
        <end position="450"/>
    </location>
</feature>
<reference evidence="23" key="3">
    <citation type="submission" date="2025-09" db="UniProtKB">
        <authorList>
            <consortium name="Ensembl"/>
        </authorList>
    </citation>
    <scope>IDENTIFICATION</scope>
</reference>
<feature type="domain" description="Neurotransmitter-gated ion-channel ligand-binding" evidence="21">
    <location>
        <begin position="43"/>
        <end position="234"/>
    </location>
</feature>
<comment type="similarity">
    <text evidence="20">Belongs to the ligand-gated ion channel (TC 1.A.9) family.</text>
</comment>
<evidence type="ECO:0000256" key="9">
    <source>
        <dbReference type="ARBA" id="ARBA00023157"/>
    </source>
</evidence>
<keyword evidence="6" id="KW-0770">Synapse</keyword>
<dbReference type="GeneTree" id="ENSGT00940000157705"/>
<evidence type="ECO:0000259" key="22">
    <source>
        <dbReference type="Pfam" id="PF02932"/>
    </source>
</evidence>
<dbReference type="Proteomes" id="UP000008672">
    <property type="component" value="Unassembled WGS sequence"/>
</dbReference>
<evidence type="ECO:0000256" key="8">
    <source>
        <dbReference type="ARBA" id="ARBA00023136"/>
    </source>
</evidence>
<keyword evidence="10" id="KW-0675">Receptor</keyword>
<evidence type="ECO:0000256" key="14">
    <source>
        <dbReference type="ARBA" id="ARBA00023303"/>
    </source>
</evidence>
<evidence type="ECO:0000256" key="17">
    <source>
        <dbReference type="ARBA" id="ARBA00036239"/>
    </source>
</evidence>
<evidence type="ECO:0000256" key="4">
    <source>
        <dbReference type="ARBA" id="ARBA00022729"/>
    </source>
</evidence>
<comment type="catalytic activity">
    <reaction evidence="17">
        <text>Na(+)(in) = Na(+)(out)</text>
        <dbReference type="Rhea" id="RHEA:34963"/>
        <dbReference type="ChEBI" id="CHEBI:29101"/>
    </reaction>
</comment>
<dbReference type="GO" id="GO:0004888">
    <property type="term" value="F:transmembrane signaling receptor activity"/>
    <property type="evidence" value="ECO:0007669"/>
    <property type="project" value="InterPro"/>
</dbReference>
<dbReference type="EMBL" id="AFYH01262003">
    <property type="status" value="NOT_ANNOTATED_CDS"/>
    <property type="molecule type" value="Genomic_DNA"/>
</dbReference>
<evidence type="ECO:0000256" key="18">
    <source>
        <dbReference type="ARBA" id="ARBA00036634"/>
    </source>
</evidence>
<dbReference type="InterPro" id="IPR006202">
    <property type="entry name" value="Neur_chan_lig-bd"/>
</dbReference>
<reference evidence="24" key="1">
    <citation type="submission" date="2011-08" db="EMBL/GenBank/DDBJ databases">
        <title>The draft genome of Latimeria chalumnae.</title>
        <authorList>
            <person name="Di Palma F."/>
            <person name="Alfoldi J."/>
            <person name="Johnson J."/>
            <person name="Berlin A."/>
            <person name="Gnerre S."/>
            <person name="Jaffe D."/>
            <person name="MacCallum I."/>
            <person name="Young S."/>
            <person name="Walker B.J."/>
            <person name="Lander E."/>
            <person name="Lindblad-Toh K."/>
        </authorList>
    </citation>
    <scope>NUCLEOTIDE SEQUENCE [LARGE SCALE GENOMIC DNA]</scope>
    <source>
        <strain evidence="24">Wild caught</strain>
    </source>
</reference>
<dbReference type="SUPFAM" id="SSF63712">
    <property type="entry name" value="Nicotinic receptor ligand binding domain-like"/>
    <property type="match status" value="1"/>
</dbReference>
<dbReference type="HOGENOM" id="CLU_018074_5_0_1"/>
<dbReference type="GO" id="GO:0005230">
    <property type="term" value="F:extracellular ligand-gated monoatomic ion channel activity"/>
    <property type="evidence" value="ECO:0007669"/>
    <property type="project" value="InterPro"/>
</dbReference>
<evidence type="ECO:0000256" key="5">
    <source>
        <dbReference type="ARBA" id="ARBA00022989"/>
    </source>
</evidence>
<evidence type="ECO:0000313" key="24">
    <source>
        <dbReference type="Proteomes" id="UP000008672"/>
    </source>
</evidence>
<keyword evidence="3 20" id="KW-0812">Transmembrane</keyword>
<keyword evidence="14 20" id="KW-0407">Ion channel</keyword>
<keyword evidence="8 20" id="KW-0472">Membrane</keyword>
<evidence type="ECO:0000256" key="20">
    <source>
        <dbReference type="RuleBase" id="RU000687"/>
    </source>
</evidence>
<keyword evidence="12" id="KW-0628">Postsynaptic cell membrane</keyword>
<feature type="transmembrane region" description="Helical" evidence="20">
    <location>
        <begin position="237"/>
        <end position="256"/>
    </location>
</feature>
<dbReference type="eggNOG" id="KOG3645">
    <property type="taxonomic scope" value="Eukaryota"/>
</dbReference>
<dbReference type="InterPro" id="IPR038050">
    <property type="entry name" value="Neuro_actylchol_rec"/>
</dbReference>
<dbReference type="Pfam" id="PF02932">
    <property type="entry name" value="Neur_chan_memb"/>
    <property type="match status" value="1"/>
</dbReference>
<dbReference type="InterPro" id="IPR018000">
    <property type="entry name" value="Neurotransmitter_ion_chnl_CS"/>
</dbReference>
<dbReference type="InterPro" id="IPR006029">
    <property type="entry name" value="Neurotrans-gated_channel_TM"/>
</dbReference>
<evidence type="ECO:0000256" key="12">
    <source>
        <dbReference type="ARBA" id="ARBA00023257"/>
    </source>
</evidence>
<dbReference type="OMA" id="TWDPEEW"/>
<comment type="subcellular location">
    <subcellularLocation>
        <location evidence="15">Postsynaptic cell membrane</location>
        <topology evidence="15">Multi-pass membrane protein</topology>
    </subcellularLocation>
</comment>
<dbReference type="STRING" id="7897.ENSLACP00000001065"/>
<keyword evidence="9" id="KW-1015">Disulfide bond</keyword>
<reference evidence="23" key="2">
    <citation type="submission" date="2025-08" db="UniProtKB">
        <authorList>
            <consortium name="Ensembl"/>
        </authorList>
    </citation>
    <scope>IDENTIFICATION</scope>
</reference>
<dbReference type="PRINTS" id="PR00252">
    <property type="entry name" value="NRIONCHANNEL"/>
</dbReference>
<evidence type="ECO:0000256" key="16">
    <source>
        <dbReference type="ARBA" id="ARBA00034430"/>
    </source>
</evidence>
<evidence type="ECO:0000256" key="3">
    <source>
        <dbReference type="ARBA" id="ARBA00022692"/>
    </source>
</evidence>
<dbReference type="FunFam" id="2.70.170.10:FF:000017">
    <property type="entry name" value="5-hydroxytryptamine receptor 3A"/>
    <property type="match status" value="1"/>
</dbReference>